<proteinExistence type="predicted"/>
<reference evidence="1" key="1">
    <citation type="submission" date="2020-05" db="EMBL/GenBank/DDBJ databases">
        <title>Large-scale comparative analyses of tick genomes elucidate their genetic diversity and vector capacities.</title>
        <authorList>
            <person name="Jia N."/>
            <person name="Wang J."/>
            <person name="Shi W."/>
            <person name="Du L."/>
            <person name="Sun Y."/>
            <person name="Zhan W."/>
            <person name="Jiang J."/>
            <person name="Wang Q."/>
            <person name="Zhang B."/>
            <person name="Ji P."/>
            <person name="Sakyi L.B."/>
            <person name="Cui X."/>
            <person name="Yuan T."/>
            <person name="Jiang B."/>
            <person name="Yang W."/>
            <person name="Lam T.T.-Y."/>
            <person name="Chang Q."/>
            <person name="Ding S."/>
            <person name="Wang X."/>
            <person name="Zhu J."/>
            <person name="Ruan X."/>
            <person name="Zhao L."/>
            <person name="Wei J."/>
            <person name="Que T."/>
            <person name="Du C."/>
            <person name="Cheng J."/>
            <person name="Dai P."/>
            <person name="Han X."/>
            <person name="Huang E."/>
            <person name="Gao Y."/>
            <person name="Liu J."/>
            <person name="Shao H."/>
            <person name="Ye R."/>
            <person name="Li L."/>
            <person name="Wei W."/>
            <person name="Wang X."/>
            <person name="Wang C."/>
            <person name="Yang T."/>
            <person name="Huo Q."/>
            <person name="Li W."/>
            <person name="Guo W."/>
            <person name="Chen H."/>
            <person name="Zhou L."/>
            <person name="Ni X."/>
            <person name="Tian J."/>
            <person name="Zhou Y."/>
            <person name="Sheng Y."/>
            <person name="Liu T."/>
            <person name="Pan Y."/>
            <person name="Xia L."/>
            <person name="Li J."/>
            <person name="Zhao F."/>
            <person name="Cao W."/>
        </authorList>
    </citation>
    <scope>NUCLEOTIDE SEQUENCE</scope>
    <source>
        <strain evidence="1">Hyas-2018</strain>
    </source>
</reference>
<evidence type="ECO:0000313" key="1">
    <source>
        <dbReference type="EMBL" id="KAH6922321.1"/>
    </source>
</evidence>
<dbReference type="Proteomes" id="UP000821845">
    <property type="component" value="Chromosome 9"/>
</dbReference>
<accession>A0ACB7RIE6</accession>
<protein>
    <submittedName>
        <fullName evidence="1">Uncharacterized protein</fullName>
    </submittedName>
</protein>
<gene>
    <name evidence="1" type="ORF">HPB50_013139</name>
</gene>
<dbReference type="EMBL" id="CM023489">
    <property type="protein sequence ID" value="KAH6922321.1"/>
    <property type="molecule type" value="Genomic_DNA"/>
</dbReference>
<comment type="caution">
    <text evidence="1">The sequence shown here is derived from an EMBL/GenBank/DDBJ whole genome shotgun (WGS) entry which is preliminary data.</text>
</comment>
<sequence>MADESSHGNTPPSLKNFDNDSNMDREGSDDDSDTPPDLTWLSTFFDGTHSHEGPPQDGVSQPASQNYTATVPRSEDCDSNASAHRDLTWETEEAPLAREHNKMQMQYPVADASSHVQSKCGKTLEDSHLTERHQPLHRDEESQHEESDVSAEAMEERNQQKSEDKEYLLILEDLRTSESRMPKEYIQGDE</sequence>
<keyword evidence="2" id="KW-1185">Reference proteome</keyword>
<name>A0ACB7RIE6_HYAAI</name>
<evidence type="ECO:0000313" key="2">
    <source>
        <dbReference type="Proteomes" id="UP000821845"/>
    </source>
</evidence>
<organism evidence="1 2">
    <name type="scientific">Hyalomma asiaticum</name>
    <name type="common">Tick</name>
    <dbReference type="NCBI Taxonomy" id="266040"/>
    <lineage>
        <taxon>Eukaryota</taxon>
        <taxon>Metazoa</taxon>
        <taxon>Ecdysozoa</taxon>
        <taxon>Arthropoda</taxon>
        <taxon>Chelicerata</taxon>
        <taxon>Arachnida</taxon>
        <taxon>Acari</taxon>
        <taxon>Parasitiformes</taxon>
        <taxon>Ixodida</taxon>
        <taxon>Ixodoidea</taxon>
        <taxon>Ixodidae</taxon>
        <taxon>Hyalomminae</taxon>
        <taxon>Hyalomma</taxon>
    </lineage>
</organism>